<dbReference type="Proteomes" id="UP001052655">
    <property type="component" value="Unassembled WGS sequence"/>
</dbReference>
<reference evidence="2" key="1">
    <citation type="submission" date="2024-05" db="EMBL/GenBank/DDBJ databases">
        <title>Whole genome shotgun sequence of Streptomyces daghestanicus NBRC 12762.</title>
        <authorList>
            <person name="Komaki H."/>
            <person name="Tamura T."/>
        </authorList>
    </citation>
    <scope>NUCLEOTIDE SEQUENCE</scope>
    <source>
        <strain evidence="2">NBRC 12762</strain>
    </source>
</reference>
<evidence type="ECO:0000313" key="2">
    <source>
        <dbReference type="EMBL" id="GHI32269.1"/>
    </source>
</evidence>
<dbReference type="EMBL" id="BNDX01000010">
    <property type="protein sequence ID" value="GHI32269.1"/>
    <property type="molecule type" value="Genomic_DNA"/>
</dbReference>
<evidence type="ECO:0000256" key="1">
    <source>
        <dbReference type="SAM" id="MobiDB-lite"/>
    </source>
</evidence>
<keyword evidence="3" id="KW-1185">Reference proteome</keyword>
<evidence type="ECO:0000313" key="3">
    <source>
        <dbReference type="Proteomes" id="UP001052655"/>
    </source>
</evidence>
<accession>A0ABQ3Q4T5</accession>
<sequence>MNGRPLIDSTSLFSAPEGAHSHATAASPPPVTNPFLTPDLGPEEDGYFPADEEPASFPEPGRSRTR</sequence>
<dbReference type="RefSeq" id="WP_189421865.1">
    <property type="nucleotide sequence ID" value="NZ_BMTC01000025.1"/>
</dbReference>
<feature type="compositionally biased region" description="Acidic residues" evidence="1">
    <location>
        <begin position="41"/>
        <end position="54"/>
    </location>
</feature>
<feature type="region of interest" description="Disordered" evidence="1">
    <location>
        <begin position="1"/>
        <end position="66"/>
    </location>
</feature>
<gene>
    <name evidence="2" type="ORF">Sdagh_39990</name>
</gene>
<dbReference type="GeneID" id="91552080"/>
<comment type="caution">
    <text evidence="2">The sequence shown here is derived from an EMBL/GenBank/DDBJ whole genome shotgun (WGS) entry which is preliminary data.</text>
</comment>
<name>A0ABQ3Q4T5_9ACTN</name>
<proteinExistence type="predicted"/>
<organism evidence="2 3">
    <name type="scientific">Streptomyces daghestanicus</name>
    <dbReference type="NCBI Taxonomy" id="66885"/>
    <lineage>
        <taxon>Bacteria</taxon>
        <taxon>Bacillati</taxon>
        <taxon>Actinomycetota</taxon>
        <taxon>Actinomycetes</taxon>
        <taxon>Kitasatosporales</taxon>
        <taxon>Streptomycetaceae</taxon>
        <taxon>Streptomyces</taxon>
    </lineage>
</organism>
<protein>
    <submittedName>
        <fullName evidence="2">Uncharacterized protein</fullName>
    </submittedName>
</protein>